<name>A0A1E7KZV0_9ACTN</name>
<keyword evidence="3" id="KW-1185">Reference proteome</keyword>
<feature type="chain" id="PRO_5039342347" evidence="1">
    <location>
        <begin position="26"/>
        <end position="344"/>
    </location>
</feature>
<dbReference type="Proteomes" id="UP000176005">
    <property type="component" value="Unassembled WGS sequence"/>
</dbReference>
<sequence length="344" mass="36309">MRRRELMASALGVGAALVTAPPAVSATPQNPAAALEHALLNPPSAQPVPHQQLAAALTTARDDFTAARYSALGRKLPTLLAAAEATRDETTGRARERAQALVARTYVLGTELAVKQHADCAWATSVLALRAARASGDPVPVAEAARVMAITMRRTGRSPSAVNFLTNTATSLGAERGTPAPEALAARTCLLLTAAYTAASTNQRGTALDLLQEATETSGRIPANTEPLGLFTIQASPAECAMYAISTHNALHTPDEGVQHISAVIPAQLPTAERRARYFTDAARTWHQIGDPRRAYTALRAVEREAPEEVHRPAIQALTANLLYSPQSLPGLKEFALRTGAVTS</sequence>
<evidence type="ECO:0000313" key="3">
    <source>
        <dbReference type="Proteomes" id="UP000176005"/>
    </source>
</evidence>
<accession>A0A1E7KZV0</accession>
<proteinExistence type="predicted"/>
<dbReference type="AlphaFoldDB" id="A0A1E7KZV0"/>
<evidence type="ECO:0000313" key="2">
    <source>
        <dbReference type="EMBL" id="OEV09333.1"/>
    </source>
</evidence>
<reference evidence="2 3" key="1">
    <citation type="journal article" date="2016" name="Front. Microbiol.">
        <title>Comparative Genomics Analysis of Streptomyces Species Reveals Their Adaptation to the Marine Environment and Their Diversity at the Genomic Level.</title>
        <authorList>
            <person name="Tian X."/>
            <person name="Zhang Z."/>
            <person name="Yang T."/>
            <person name="Chen M."/>
            <person name="Li J."/>
            <person name="Chen F."/>
            <person name="Yang J."/>
            <person name="Li W."/>
            <person name="Zhang B."/>
            <person name="Zhang Z."/>
            <person name="Wu J."/>
            <person name="Zhang C."/>
            <person name="Long L."/>
            <person name="Xiao J."/>
        </authorList>
    </citation>
    <scope>NUCLEOTIDE SEQUENCE [LARGE SCALE GENOMIC DNA]</scope>
    <source>
        <strain evidence="2 3">SCSIO 10429</strain>
    </source>
</reference>
<keyword evidence="1" id="KW-0732">Signal</keyword>
<dbReference type="EMBL" id="LJGW01000377">
    <property type="protein sequence ID" value="OEV09333.1"/>
    <property type="molecule type" value="Genomic_DNA"/>
</dbReference>
<feature type="signal peptide" evidence="1">
    <location>
        <begin position="1"/>
        <end position="25"/>
    </location>
</feature>
<protein>
    <submittedName>
        <fullName evidence="2">Transcriptional regulator</fullName>
    </submittedName>
</protein>
<organism evidence="2 3">
    <name type="scientific">Streptomyces nanshensis</name>
    <dbReference type="NCBI Taxonomy" id="518642"/>
    <lineage>
        <taxon>Bacteria</taxon>
        <taxon>Bacillati</taxon>
        <taxon>Actinomycetota</taxon>
        <taxon>Actinomycetes</taxon>
        <taxon>Kitasatosporales</taxon>
        <taxon>Streptomycetaceae</taxon>
        <taxon>Streptomyces</taxon>
    </lineage>
</organism>
<comment type="caution">
    <text evidence="2">The sequence shown here is derived from an EMBL/GenBank/DDBJ whole genome shotgun (WGS) entry which is preliminary data.</text>
</comment>
<evidence type="ECO:0000256" key="1">
    <source>
        <dbReference type="SAM" id="SignalP"/>
    </source>
</evidence>
<gene>
    <name evidence="2" type="ORF">AN218_22385</name>
</gene>